<evidence type="ECO:0000256" key="2">
    <source>
        <dbReference type="ARBA" id="ARBA00008193"/>
    </source>
</evidence>
<feature type="domain" description="Glycine transporter" evidence="8">
    <location>
        <begin position="92"/>
        <end position="165"/>
    </location>
</feature>
<name>A0A0M6YL91_9RHOB</name>
<dbReference type="PANTHER" id="PTHR30506">
    <property type="entry name" value="INNER MEMBRANE PROTEIN"/>
    <property type="match status" value="1"/>
</dbReference>
<keyword evidence="4 7" id="KW-0812">Transmembrane</keyword>
<evidence type="ECO:0000256" key="6">
    <source>
        <dbReference type="ARBA" id="ARBA00023136"/>
    </source>
</evidence>
<feature type="domain" description="Glycine transporter" evidence="8">
    <location>
        <begin position="6"/>
        <end position="80"/>
    </location>
</feature>
<keyword evidence="5 7" id="KW-1133">Transmembrane helix</keyword>
<dbReference type="PANTHER" id="PTHR30506:SF3">
    <property type="entry name" value="UPF0126 INNER MEMBRANE PROTEIN YADS-RELATED"/>
    <property type="match status" value="1"/>
</dbReference>
<comment type="similarity">
    <text evidence="2">Belongs to the UPF0126 family.</text>
</comment>
<dbReference type="EMBL" id="CXSU01000012">
    <property type="protein sequence ID" value="CTQ50047.1"/>
    <property type="molecule type" value="Genomic_DNA"/>
</dbReference>
<protein>
    <submittedName>
        <fullName evidence="9">Putative membrane protein</fullName>
    </submittedName>
</protein>
<accession>A0A0M6YL91</accession>
<keyword evidence="3" id="KW-1003">Cell membrane</keyword>
<gene>
    <name evidence="9" type="ORF">JDO7802_02065</name>
</gene>
<feature type="transmembrane region" description="Helical" evidence="7">
    <location>
        <begin position="89"/>
        <end position="109"/>
    </location>
</feature>
<evidence type="ECO:0000256" key="1">
    <source>
        <dbReference type="ARBA" id="ARBA00004651"/>
    </source>
</evidence>
<evidence type="ECO:0000313" key="9">
    <source>
        <dbReference type="EMBL" id="CTQ50047.1"/>
    </source>
</evidence>
<evidence type="ECO:0000256" key="5">
    <source>
        <dbReference type="ARBA" id="ARBA00022989"/>
    </source>
</evidence>
<dbReference type="InterPro" id="IPR005115">
    <property type="entry name" value="Gly_transporter"/>
</dbReference>
<organism evidence="9 10">
    <name type="scientific">Jannaschia donghaensis</name>
    <dbReference type="NCBI Taxonomy" id="420998"/>
    <lineage>
        <taxon>Bacteria</taxon>
        <taxon>Pseudomonadati</taxon>
        <taxon>Pseudomonadota</taxon>
        <taxon>Alphaproteobacteria</taxon>
        <taxon>Rhodobacterales</taxon>
        <taxon>Roseobacteraceae</taxon>
        <taxon>Jannaschia</taxon>
    </lineage>
</organism>
<evidence type="ECO:0000256" key="3">
    <source>
        <dbReference type="ARBA" id="ARBA00022475"/>
    </source>
</evidence>
<evidence type="ECO:0000256" key="4">
    <source>
        <dbReference type="ARBA" id="ARBA00022692"/>
    </source>
</evidence>
<evidence type="ECO:0000259" key="8">
    <source>
        <dbReference type="Pfam" id="PF03458"/>
    </source>
</evidence>
<feature type="transmembrane region" description="Helical" evidence="7">
    <location>
        <begin position="176"/>
        <end position="197"/>
    </location>
</feature>
<keyword evidence="6 7" id="KW-0472">Membrane</keyword>
<dbReference type="GO" id="GO:0005886">
    <property type="term" value="C:plasma membrane"/>
    <property type="evidence" value="ECO:0007669"/>
    <property type="project" value="UniProtKB-SubCell"/>
</dbReference>
<keyword evidence="10" id="KW-1185">Reference proteome</keyword>
<evidence type="ECO:0000256" key="7">
    <source>
        <dbReference type="SAM" id="Phobius"/>
    </source>
</evidence>
<dbReference type="Pfam" id="PF03458">
    <property type="entry name" value="Gly_transporter"/>
    <property type="match status" value="2"/>
</dbReference>
<dbReference type="STRING" id="420998.JDO7802_02065"/>
<evidence type="ECO:0000313" key="10">
    <source>
        <dbReference type="Proteomes" id="UP000049222"/>
    </source>
</evidence>
<proteinExistence type="inferred from homology"/>
<feature type="transmembrane region" description="Helical" evidence="7">
    <location>
        <begin position="143"/>
        <end position="164"/>
    </location>
</feature>
<sequence length="207" mass="21058">MTLTLALDLASVLVFAITGALVAARAQLDPVGFVFIACLTAVGGGTVRDLLLGRDPVFWIADPTPLAVAGSAAMVVFFTHHLVASRMAWIIWLDAVALSIAVAAGVGVAHGLAQPIWVQVVMGVATGCMGGLLRDVIVGDVPLVLTSGELYVTAALAGGGAAVLTREAGVQGLGPLAACVAVTFVLRAGAIRFGWALPAFRPRPPRA</sequence>
<reference evidence="9 10" key="1">
    <citation type="submission" date="2015-07" db="EMBL/GenBank/DDBJ databases">
        <authorList>
            <person name="Noorani M."/>
        </authorList>
    </citation>
    <scope>NUCLEOTIDE SEQUENCE [LARGE SCALE GENOMIC DNA]</scope>
    <source>
        <strain evidence="9 10">CECT 7802</strain>
    </source>
</reference>
<feature type="transmembrane region" description="Helical" evidence="7">
    <location>
        <begin position="33"/>
        <end position="52"/>
    </location>
</feature>
<dbReference type="RefSeq" id="WP_055085250.1">
    <property type="nucleotide sequence ID" value="NZ_CXSU01000012.1"/>
</dbReference>
<comment type="subcellular location">
    <subcellularLocation>
        <location evidence="1">Cell membrane</location>
        <topology evidence="1">Multi-pass membrane protein</topology>
    </subcellularLocation>
</comment>
<dbReference type="AlphaFoldDB" id="A0A0M6YL91"/>
<dbReference type="Proteomes" id="UP000049222">
    <property type="component" value="Unassembled WGS sequence"/>
</dbReference>
<feature type="transmembrane region" description="Helical" evidence="7">
    <location>
        <begin position="116"/>
        <end position="137"/>
    </location>
</feature>
<feature type="transmembrane region" description="Helical" evidence="7">
    <location>
        <begin position="64"/>
        <end position="83"/>
    </location>
</feature>
<dbReference type="OrthoDB" id="9791874at2"/>